<comment type="caution">
    <text evidence="2">The sequence shown here is derived from an EMBL/GenBank/DDBJ whole genome shotgun (WGS) entry which is preliminary data.</text>
</comment>
<dbReference type="Proteomes" id="UP001203297">
    <property type="component" value="Unassembled WGS sequence"/>
</dbReference>
<feature type="domain" description="DUF6593" evidence="1">
    <location>
        <begin position="15"/>
        <end position="148"/>
    </location>
</feature>
<evidence type="ECO:0000259" key="1">
    <source>
        <dbReference type="Pfam" id="PF20236"/>
    </source>
</evidence>
<proteinExistence type="predicted"/>
<dbReference type="AlphaFoldDB" id="A0AAD4LU17"/>
<dbReference type="Pfam" id="PF20236">
    <property type="entry name" value="DUF6593"/>
    <property type="match status" value="1"/>
</dbReference>
<evidence type="ECO:0000313" key="4">
    <source>
        <dbReference type="Proteomes" id="UP001203297"/>
    </source>
</evidence>
<organism evidence="2 4">
    <name type="scientific">Multifurca ochricompacta</name>
    <dbReference type="NCBI Taxonomy" id="376703"/>
    <lineage>
        <taxon>Eukaryota</taxon>
        <taxon>Fungi</taxon>
        <taxon>Dikarya</taxon>
        <taxon>Basidiomycota</taxon>
        <taxon>Agaricomycotina</taxon>
        <taxon>Agaricomycetes</taxon>
        <taxon>Russulales</taxon>
        <taxon>Russulaceae</taxon>
        <taxon>Multifurca</taxon>
    </lineage>
</organism>
<keyword evidence="4" id="KW-1185">Reference proteome</keyword>
<accession>A0AAD4LU17</accession>
<dbReference type="EMBL" id="WTXG01000012">
    <property type="protein sequence ID" value="KAI0301777.1"/>
    <property type="molecule type" value="Genomic_DNA"/>
</dbReference>
<evidence type="ECO:0000313" key="3">
    <source>
        <dbReference type="EMBL" id="KAI0301777.1"/>
    </source>
</evidence>
<dbReference type="InterPro" id="IPR046528">
    <property type="entry name" value="DUF6593"/>
</dbReference>
<protein>
    <recommendedName>
        <fullName evidence="1">DUF6593 domain-containing protein</fullName>
    </recommendedName>
</protein>
<reference evidence="2" key="1">
    <citation type="journal article" date="2022" name="New Phytol.">
        <title>Evolutionary transition to the ectomycorrhizal habit in the genomes of a hyperdiverse lineage of mushroom-forming fungi.</title>
        <authorList>
            <person name="Looney B."/>
            <person name="Miyauchi S."/>
            <person name="Morin E."/>
            <person name="Drula E."/>
            <person name="Courty P.E."/>
            <person name="Kohler A."/>
            <person name="Kuo A."/>
            <person name="LaButti K."/>
            <person name="Pangilinan J."/>
            <person name="Lipzen A."/>
            <person name="Riley R."/>
            <person name="Andreopoulos W."/>
            <person name="He G."/>
            <person name="Johnson J."/>
            <person name="Nolan M."/>
            <person name="Tritt A."/>
            <person name="Barry K.W."/>
            <person name="Grigoriev I.V."/>
            <person name="Nagy L.G."/>
            <person name="Hibbett D."/>
            <person name="Henrissat B."/>
            <person name="Matheny P.B."/>
            <person name="Labbe J."/>
            <person name="Martin F.M."/>
        </authorList>
    </citation>
    <scope>NUCLEOTIDE SEQUENCE</scope>
    <source>
        <strain evidence="2">BPL690</strain>
    </source>
</reference>
<evidence type="ECO:0000313" key="2">
    <source>
        <dbReference type="EMBL" id="KAI0290193.1"/>
    </source>
</evidence>
<dbReference type="EMBL" id="WTXG01000241">
    <property type="protein sequence ID" value="KAI0290193.1"/>
    <property type="molecule type" value="Genomic_DNA"/>
</dbReference>
<name>A0AAD4LU17_9AGAM</name>
<sequence>MANTQNDVLSWTSQDPRHSQLFSPWGVVYRFHTDTNAQGQCTTTVWRAIRANKEDRVAKLEWAPGGGLGRAVIGKNIFPMADLVRRDPRMPNSRVFNGPDGFQYRWRPSTNSQDIVLQDPNNNVIAFVRPTRPTRYQGLGDVYAELHFVRSAGAGVVMHPPLMDTVTVTAMLYRFASAFNLG</sequence>
<gene>
    <name evidence="2" type="ORF">B0F90DRAFT_1654560</name>
    <name evidence="3" type="ORF">B0F90DRAFT_1809904</name>
</gene>